<dbReference type="PROSITE" id="PS51161">
    <property type="entry name" value="ATP_CONE"/>
    <property type="match status" value="1"/>
</dbReference>
<dbReference type="EC" id="1.17.4.1" evidence="2 10"/>
<dbReference type="UniPathway" id="UPA00326"/>
<evidence type="ECO:0000256" key="10">
    <source>
        <dbReference type="RuleBase" id="RU003410"/>
    </source>
</evidence>
<keyword evidence="3" id="KW-0021">Allosteric enzyme</keyword>
<feature type="domain" description="ATP-cone" evidence="11">
    <location>
        <begin position="22"/>
        <end position="113"/>
    </location>
</feature>
<evidence type="ECO:0000256" key="8">
    <source>
        <dbReference type="ARBA" id="ARBA00047754"/>
    </source>
</evidence>
<reference evidence="12 13" key="1">
    <citation type="journal article" date="2016" name="Nat. Commun.">
        <title>Thousands of microbial genomes shed light on interconnected biogeochemical processes in an aquifer system.</title>
        <authorList>
            <person name="Anantharaman K."/>
            <person name="Brown C.T."/>
            <person name="Hug L.A."/>
            <person name="Sharon I."/>
            <person name="Castelle C.J."/>
            <person name="Probst A.J."/>
            <person name="Thomas B.C."/>
            <person name="Singh A."/>
            <person name="Wilkins M.J."/>
            <person name="Karaoz U."/>
            <person name="Brodie E.L."/>
            <person name="Williams K.H."/>
            <person name="Hubbard S.S."/>
            <person name="Banfield J.F."/>
        </authorList>
    </citation>
    <scope>NUCLEOTIDE SEQUENCE [LARGE SCALE GENOMIC DNA]</scope>
</reference>
<comment type="catalytic activity">
    <reaction evidence="8 10">
        <text>a 2'-deoxyribonucleoside 5'-diphosphate + [thioredoxin]-disulfide + H2O = a ribonucleoside 5'-diphosphate + [thioredoxin]-dithiol</text>
        <dbReference type="Rhea" id="RHEA:23252"/>
        <dbReference type="Rhea" id="RHEA-COMP:10698"/>
        <dbReference type="Rhea" id="RHEA-COMP:10700"/>
        <dbReference type="ChEBI" id="CHEBI:15377"/>
        <dbReference type="ChEBI" id="CHEBI:29950"/>
        <dbReference type="ChEBI" id="CHEBI:50058"/>
        <dbReference type="ChEBI" id="CHEBI:57930"/>
        <dbReference type="ChEBI" id="CHEBI:73316"/>
        <dbReference type="EC" id="1.17.4.1"/>
    </reaction>
</comment>
<dbReference type="InterPro" id="IPR000788">
    <property type="entry name" value="RNR_lg_C"/>
</dbReference>
<dbReference type="AlphaFoldDB" id="A0A1F4VPM4"/>
<dbReference type="InterPro" id="IPR013346">
    <property type="entry name" value="NrdE_NrdA_C"/>
</dbReference>
<name>A0A1F4VPM4_UNCKA</name>
<evidence type="ECO:0000256" key="5">
    <source>
        <dbReference type="ARBA" id="ARBA00022840"/>
    </source>
</evidence>
<dbReference type="Proteomes" id="UP000178964">
    <property type="component" value="Unassembled WGS sequence"/>
</dbReference>
<dbReference type="InterPro" id="IPR039718">
    <property type="entry name" value="Rrm1"/>
</dbReference>
<keyword evidence="4 9" id="KW-0547">Nucleotide-binding</keyword>
<dbReference type="Pfam" id="PF03477">
    <property type="entry name" value="ATP-cone"/>
    <property type="match status" value="1"/>
</dbReference>
<dbReference type="PANTHER" id="PTHR11573">
    <property type="entry name" value="RIBONUCLEOSIDE-DIPHOSPHATE REDUCTASE LARGE CHAIN"/>
    <property type="match status" value="1"/>
</dbReference>
<comment type="function">
    <text evidence="10">Provides the precursors necessary for DNA synthesis. Catalyzes the biosynthesis of deoxyribonucleotides from the corresponding ribonucleotides.</text>
</comment>
<dbReference type="InterPro" id="IPR005144">
    <property type="entry name" value="ATP-cone_dom"/>
</dbReference>
<evidence type="ECO:0000256" key="2">
    <source>
        <dbReference type="ARBA" id="ARBA00012274"/>
    </source>
</evidence>
<evidence type="ECO:0000313" key="13">
    <source>
        <dbReference type="Proteomes" id="UP000178964"/>
    </source>
</evidence>
<organism evidence="12 13">
    <name type="scientific">candidate division WWE3 bacterium RIFCSPLOWO2_01_FULL_42_11</name>
    <dbReference type="NCBI Taxonomy" id="1802627"/>
    <lineage>
        <taxon>Bacteria</taxon>
        <taxon>Katanobacteria</taxon>
    </lineage>
</organism>
<dbReference type="Gene3D" id="3.20.70.20">
    <property type="match status" value="1"/>
</dbReference>
<evidence type="ECO:0000256" key="1">
    <source>
        <dbReference type="ARBA" id="ARBA00010406"/>
    </source>
</evidence>
<keyword evidence="5 9" id="KW-0067">ATP-binding</keyword>
<accession>A0A1F4VPM4</accession>
<dbReference type="InterPro" id="IPR008926">
    <property type="entry name" value="RNR_R1-su_N"/>
</dbReference>
<evidence type="ECO:0000256" key="4">
    <source>
        <dbReference type="ARBA" id="ARBA00022741"/>
    </source>
</evidence>
<dbReference type="NCBIfam" id="TIGR02506">
    <property type="entry name" value="NrdE_NrdA"/>
    <property type="match status" value="1"/>
</dbReference>
<evidence type="ECO:0000256" key="6">
    <source>
        <dbReference type="ARBA" id="ARBA00023002"/>
    </source>
</evidence>
<proteinExistence type="inferred from homology"/>
<dbReference type="GO" id="GO:0009263">
    <property type="term" value="P:deoxyribonucleotide biosynthetic process"/>
    <property type="evidence" value="ECO:0007669"/>
    <property type="project" value="UniProtKB-KW"/>
</dbReference>
<dbReference type="Pfam" id="PF02867">
    <property type="entry name" value="Ribonuc_red_lgC"/>
    <property type="match status" value="1"/>
</dbReference>
<dbReference type="GO" id="GO:0004748">
    <property type="term" value="F:ribonucleoside-diphosphate reductase activity, thioredoxin disulfide as acceptor"/>
    <property type="evidence" value="ECO:0007669"/>
    <property type="project" value="UniProtKB-EC"/>
</dbReference>
<evidence type="ECO:0000256" key="7">
    <source>
        <dbReference type="ARBA" id="ARBA00023116"/>
    </source>
</evidence>
<dbReference type="PROSITE" id="PS00089">
    <property type="entry name" value="RIBORED_LARGE"/>
    <property type="match status" value="1"/>
</dbReference>
<comment type="similarity">
    <text evidence="1 10">Belongs to the ribonucleoside diphosphate reductase large chain family.</text>
</comment>
<gene>
    <name evidence="12" type="ORF">A3A70_02470</name>
</gene>
<dbReference type="InterPro" id="IPR013509">
    <property type="entry name" value="RNR_lsu_N"/>
</dbReference>
<dbReference type="GO" id="GO:0005971">
    <property type="term" value="C:ribonucleoside-diphosphate reductase complex"/>
    <property type="evidence" value="ECO:0007669"/>
    <property type="project" value="TreeGrafter"/>
</dbReference>
<dbReference type="PRINTS" id="PR01183">
    <property type="entry name" value="RIBORDTASEM1"/>
</dbReference>
<dbReference type="NCBIfam" id="NF005101">
    <property type="entry name" value="PRK06539.1"/>
    <property type="match status" value="1"/>
</dbReference>
<sequence>MLQVEPKTTDPYTTADTFNQQLHVRKRDGQLEEFDADKINRSIEAACTGLKDPIAKVSQIASETKLTLYDGITSEELDQATIQTALQNVKDDPDYDKVATRLLLKTVYKRLLGSYATAIELERRHFEHFPTYITDLVTRGLLDPRMEANFDLDRISSSLKIDRDEYFLYSGASSLLHRYALKDINQNPIETPQYFFMRVAMGLSFNEDNPTEQAVKFYDAMSSLRYLAGGSTNIGAGTLNSSLSNCFLMQIEDTIEHIGKSVSDVIRLSKATGGLGINLTKIRANGSNLSSNNTLASGPTPFAKIIDTSIRAISRGGKKKGAACFYMENWHLDFEDFLDWKHNAGDDYLRMRTANTAAYVSDEFMMRVENNSTWYLFDPKEVIDLVELYGSNFSRRYSEYCAMAEEGKLQSFKKMPATELYRKMIVALMGTSHPWIVFKDTINLRALNNNTGTIHMSNLCTEITLPQDEENIAVCNLASINLPRHLSFDHQGVPSINWDVLKDSVRLAVRQLDNLVDINKLPIPEAINADSQNRAIGLGVMGLADLFEQMGLSYSSDEAYELTDQIFEFLSFHAITTSHELALKRGSYPNFSGSGWSKGLVPIDTLDSVEGSRGQRILINHGHLATPSLDWDELRSKVRLGMRNATVMAIAPNANIGLVGSTTPGIDPRFAQIFSRNKISGKYLDLNHTLVRELVKLHLWETTREKIIENHGDLSLIEEIPDHIKTRFSSAFTTPPEAFIEVAGRAQKWVDQAISRNMYLVDRDIDLGMEVYLNCWRKGLKSTYYLHIQPRHSAEQSTTKVNKSLEMGRRGFANLHVSTSETEVVENTGTVVQVSEVQEILESPQAPVGFSPLLTKPPDTSSDVHLCPIDPMERLQCDSCQ</sequence>
<dbReference type="SUPFAM" id="SSF48168">
    <property type="entry name" value="R1 subunit of ribonucleotide reductase, N-terminal domain"/>
    <property type="match status" value="1"/>
</dbReference>
<evidence type="ECO:0000259" key="11">
    <source>
        <dbReference type="PROSITE" id="PS51161"/>
    </source>
</evidence>
<dbReference type="SUPFAM" id="SSF51998">
    <property type="entry name" value="PFL-like glycyl radical enzymes"/>
    <property type="match status" value="1"/>
</dbReference>
<evidence type="ECO:0000256" key="3">
    <source>
        <dbReference type="ARBA" id="ARBA00022533"/>
    </source>
</evidence>
<dbReference type="GO" id="GO:0005524">
    <property type="term" value="F:ATP binding"/>
    <property type="evidence" value="ECO:0007669"/>
    <property type="project" value="UniProtKB-UniRule"/>
</dbReference>
<dbReference type="STRING" id="1802627.A3A70_02470"/>
<evidence type="ECO:0000256" key="9">
    <source>
        <dbReference type="PROSITE-ProRule" id="PRU00492"/>
    </source>
</evidence>
<keyword evidence="6 10" id="KW-0560">Oxidoreductase</keyword>
<protein>
    <recommendedName>
        <fullName evidence="2 10">Ribonucleoside-diphosphate reductase</fullName>
        <ecNumber evidence="2 10">1.17.4.1</ecNumber>
    </recommendedName>
</protein>
<comment type="caution">
    <text evidence="12">The sequence shown here is derived from an EMBL/GenBank/DDBJ whole genome shotgun (WGS) entry which is preliminary data.</text>
</comment>
<evidence type="ECO:0000313" key="12">
    <source>
        <dbReference type="EMBL" id="OGC59147.1"/>
    </source>
</evidence>
<keyword evidence="7 10" id="KW-0215">Deoxyribonucleotide synthesis</keyword>
<dbReference type="PANTHER" id="PTHR11573:SF6">
    <property type="entry name" value="RIBONUCLEOSIDE-DIPHOSPHATE REDUCTASE LARGE SUBUNIT"/>
    <property type="match status" value="1"/>
</dbReference>
<dbReference type="EMBL" id="MEVK01000023">
    <property type="protein sequence ID" value="OGC59147.1"/>
    <property type="molecule type" value="Genomic_DNA"/>
</dbReference>
<dbReference type="Pfam" id="PF00317">
    <property type="entry name" value="Ribonuc_red_lgN"/>
    <property type="match status" value="1"/>
</dbReference>